<sequence length="215" mass="24183">MDTENDGAPRGRGRRHGAAPPASERRDALVRLAAGLFAEQGFQATTVRQIADQAGILSGSLYHHFDSKESIVDEILSSFLDDLLRDHRAAVADGGDPRRLLTELIAVAHACLEPHRAAITVLQNDRCYLRRLSRFDYLDRAEREVRRIWTGVLRDGQDRGAFRSDLDPGLTYRTARDAIWATARWYRPDGPLDTGDLARHFTRVLFDGIVPEQHT</sequence>
<dbReference type="GO" id="GO:0000976">
    <property type="term" value="F:transcription cis-regulatory region binding"/>
    <property type="evidence" value="ECO:0007669"/>
    <property type="project" value="TreeGrafter"/>
</dbReference>
<dbReference type="PROSITE" id="PS50977">
    <property type="entry name" value="HTH_TETR_2"/>
    <property type="match status" value="1"/>
</dbReference>
<gene>
    <name evidence="8" type="ORF">HDA32_001244</name>
</gene>
<dbReference type="InterPro" id="IPR001647">
    <property type="entry name" value="HTH_TetR"/>
</dbReference>
<feature type="region of interest" description="Disordered" evidence="6">
    <location>
        <begin position="1"/>
        <end position="24"/>
    </location>
</feature>
<feature type="domain" description="HTH tetR-type" evidence="7">
    <location>
        <begin position="23"/>
        <end position="83"/>
    </location>
</feature>
<reference evidence="8 9" key="1">
    <citation type="submission" date="2020-07" db="EMBL/GenBank/DDBJ databases">
        <title>Sequencing the genomes of 1000 actinobacteria strains.</title>
        <authorList>
            <person name="Klenk H.-P."/>
        </authorList>
    </citation>
    <scope>NUCLEOTIDE SEQUENCE [LARGE SCALE GENOMIC DNA]</scope>
    <source>
        <strain evidence="8 9">CXB654</strain>
    </source>
</reference>
<name>A0A852TVL5_9ACTN</name>
<evidence type="ECO:0000256" key="4">
    <source>
        <dbReference type="ARBA" id="ARBA00023163"/>
    </source>
</evidence>
<dbReference type="RefSeq" id="WP_312863058.1">
    <property type="nucleotide sequence ID" value="NZ_BAAAYY010000051.1"/>
</dbReference>
<dbReference type="AlphaFoldDB" id="A0A852TVL5"/>
<accession>A0A852TVL5</accession>
<dbReference type="InterPro" id="IPR036271">
    <property type="entry name" value="Tet_transcr_reg_TetR-rel_C_sf"/>
</dbReference>
<proteinExistence type="predicted"/>
<evidence type="ECO:0000256" key="5">
    <source>
        <dbReference type="PROSITE-ProRule" id="PRU00335"/>
    </source>
</evidence>
<dbReference type="EMBL" id="JACCCC010000001">
    <property type="protein sequence ID" value="NYE46124.1"/>
    <property type="molecule type" value="Genomic_DNA"/>
</dbReference>
<evidence type="ECO:0000256" key="1">
    <source>
        <dbReference type="ARBA" id="ARBA00022491"/>
    </source>
</evidence>
<dbReference type="InterPro" id="IPR009057">
    <property type="entry name" value="Homeodomain-like_sf"/>
</dbReference>
<dbReference type="Gene3D" id="1.10.10.60">
    <property type="entry name" value="Homeodomain-like"/>
    <property type="match status" value="1"/>
</dbReference>
<keyword evidence="3 5" id="KW-0238">DNA-binding</keyword>
<dbReference type="GO" id="GO:0003700">
    <property type="term" value="F:DNA-binding transcription factor activity"/>
    <property type="evidence" value="ECO:0007669"/>
    <property type="project" value="TreeGrafter"/>
</dbReference>
<evidence type="ECO:0000256" key="6">
    <source>
        <dbReference type="SAM" id="MobiDB-lite"/>
    </source>
</evidence>
<comment type="caution">
    <text evidence="8">The sequence shown here is derived from an EMBL/GenBank/DDBJ whole genome shotgun (WGS) entry which is preliminary data.</text>
</comment>
<protein>
    <submittedName>
        <fullName evidence="8">AcrR family transcriptional regulator</fullName>
    </submittedName>
</protein>
<dbReference type="SUPFAM" id="SSF48498">
    <property type="entry name" value="Tetracyclin repressor-like, C-terminal domain"/>
    <property type="match status" value="1"/>
</dbReference>
<organism evidence="8 9">
    <name type="scientific">Spinactinospora alkalitolerans</name>
    <dbReference type="NCBI Taxonomy" id="687207"/>
    <lineage>
        <taxon>Bacteria</taxon>
        <taxon>Bacillati</taxon>
        <taxon>Actinomycetota</taxon>
        <taxon>Actinomycetes</taxon>
        <taxon>Streptosporangiales</taxon>
        <taxon>Nocardiopsidaceae</taxon>
        <taxon>Spinactinospora</taxon>
    </lineage>
</organism>
<evidence type="ECO:0000256" key="2">
    <source>
        <dbReference type="ARBA" id="ARBA00023015"/>
    </source>
</evidence>
<dbReference type="SUPFAM" id="SSF46689">
    <property type="entry name" value="Homeodomain-like"/>
    <property type="match status" value="1"/>
</dbReference>
<dbReference type="InterPro" id="IPR050109">
    <property type="entry name" value="HTH-type_TetR-like_transc_reg"/>
</dbReference>
<keyword evidence="9" id="KW-1185">Reference proteome</keyword>
<evidence type="ECO:0000313" key="8">
    <source>
        <dbReference type="EMBL" id="NYE46124.1"/>
    </source>
</evidence>
<feature type="DNA-binding region" description="H-T-H motif" evidence="5">
    <location>
        <begin position="46"/>
        <end position="65"/>
    </location>
</feature>
<dbReference type="PANTHER" id="PTHR30055">
    <property type="entry name" value="HTH-TYPE TRANSCRIPTIONAL REGULATOR RUTR"/>
    <property type="match status" value="1"/>
</dbReference>
<keyword evidence="4" id="KW-0804">Transcription</keyword>
<keyword evidence="1" id="KW-0678">Repressor</keyword>
<dbReference type="PANTHER" id="PTHR30055:SF175">
    <property type="entry name" value="HTH-TYPE TRANSCRIPTIONAL REPRESSOR KSTR2"/>
    <property type="match status" value="1"/>
</dbReference>
<dbReference type="Pfam" id="PF17932">
    <property type="entry name" value="TetR_C_24"/>
    <property type="match status" value="1"/>
</dbReference>
<dbReference type="Gene3D" id="1.10.357.10">
    <property type="entry name" value="Tetracycline Repressor, domain 2"/>
    <property type="match status" value="1"/>
</dbReference>
<evidence type="ECO:0000313" key="9">
    <source>
        <dbReference type="Proteomes" id="UP000589036"/>
    </source>
</evidence>
<dbReference type="InterPro" id="IPR041490">
    <property type="entry name" value="KstR2_TetR_C"/>
</dbReference>
<evidence type="ECO:0000256" key="3">
    <source>
        <dbReference type="ARBA" id="ARBA00023125"/>
    </source>
</evidence>
<dbReference type="PRINTS" id="PR00455">
    <property type="entry name" value="HTHTETR"/>
</dbReference>
<keyword evidence="2" id="KW-0805">Transcription regulation</keyword>
<dbReference type="Pfam" id="PF00440">
    <property type="entry name" value="TetR_N"/>
    <property type="match status" value="1"/>
</dbReference>
<evidence type="ECO:0000259" key="7">
    <source>
        <dbReference type="PROSITE" id="PS50977"/>
    </source>
</evidence>
<dbReference type="Proteomes" id="UP000589036">
    <property type="component" value="Unassembled WGS sequence"/>
</dbReference>